<proteinExistence type="predicted"/>
<sequence>MSNSKTGLSAGRPSQRAGNDKSRLLASLQDKAPAEELVRVNFSLPESKHTKLKVHVARSEHKSIRAFLTAYIDSLPDE</sequence>
<dbReference type="SUPFAM" id="SSF47598">
    <property type="entry name" value="Ribbon-helix-helix"/>
    <property type="match status" value="1"/>
</dbReference>
<accession>A0ABS4XVF7</accession>
<comment type="caution">
    <text evidence="2">The sequence shown here is derived from an EMBL/GenBank/DDBJ whole genome shotgun (WGS) entry which is preliminary data.</text>
</comment>
<feature type="region of interest" description="Disordered" evidence="1">
    <location>
        <begin position="1"/>
        <end position="25"/>
    </location>
</feature>
<evidence type="ECO:0008006" key="4">
    <source>
        <dbReference type="Google" id="ProtNLM"/>
    </source>
</evidence>
<reference evidence="2 3" key="1">
    <citation type="submission" date="2021-03" db="EMBL/GenBank/DDBJ databases">
        <title>Sequencing the genomes of 1000 actinobacteria strains.</title>
        <authorList>
            <person name="Klenk H.-P."/>
        </authorList>
    </citation>
    <scope>NUCLEOTIDE SEQUENCE [LARGE SCALE GENOMIC DNA]</scope>
    <source>
        <strain evidence="2 3">DSM 20168</strain>
    </source>
</reference>
<organism evidence="2 3">
    <name type="scientific">Glutamicibacter protophormiae</name>
    <name type="common">Brevibacterium protophormiae</name>
    <dbReference type="NCBI Taxonomy" id="37930"/>
    <lineage>
        <taxon>Bacteria</taxon>
        <taxon>Bacillati</taxon>
        <taxon>Actinomycetota</taxon>
        <taxon>Actinomycetes</taxon>
        <taxon>Micrococcales</taxon>
        <taxon>Micrococcaceae</taxon>
        <taxon>Glutamicibacter</taxon>
    </lineage>
</organism>
<evidence type="ECO:0000313" key="2">
    <source>
        <dbReference type="EMBL" id="MBP2400501.1"/>
    </source>
</evidence>
<dbReference type="Proteomes" id="UP001195422">
    <property type="component" value="Unassembled WGS sequence"/>
</dbReference>
<evidence type="ECO:0000313" key="3">
    <source>
        <dbReference type="Proteomes" id="UP001195422"/>
    </source>
</evidence>
<dbReference type="EMBL" id="JAGIOJ010000002">
    <property type="protein sequence ID" value="MBP2400501.1"/>
    <property type="molecule type" value="Genomic_DNA"/>
</dbReference>
<gene>
    <name evidence="2" type="ORF">JOF39_003661</name>
</gene>
<protein>
    <recommendedName>
        <fullName evidence="4">Chromosome partitioning protein ParB</fullName>
    </recommendedName>
</protein>
<dbReference type="InterPro" id="IPR013321">
    <property type="entry name" value="Arc_rbn_hlx_hlx"/>
</dbReference>
<dbReference type="RefSeq" id="WP_188950084.1">
    <property type="nucleotide sequence ID" value="NZ_BMPH01000020.1"/>
</dbReference>
<evidence type="ECO:0000256" key="1">
    <source>
        <dbReference type="SAM" id="MobiDB-lite"/>
    </source>
</evidence>
<dbReference type="Gene3D" id="1.10.1220.10">
    <property type="entry name" value="Met repressor-like"/>
    <property type="match status" value="1"/>
</dbReference>
<keyword evidence="3" id="KW-1185">Reference proteome</keyword>
<dbReference type="InterPro" id="IPR010985">
    <property type="entry name" value="Ribbon_hlx_hlx"/>
</dbReference>
<name>A0ABS4XVF7_GLUPR</name>